<evidence type="ECO:0000313" key="2">
    <source>
        <dbReference type="EMBL" id="EMR07406.1"/>
    </source>
</evidence>
<protein>
    <recommendedName>
        <fullName evidence="4">Lipoprotein</fullName>
    </recommendedName>
</protein>
<gene>
    <name evidence="2" type="ORF">C772_00422</name>
</gene>
<name>M7NJT6_9BACL</name>
<evidence type="ECO:0000313" key="3">
    <source>
        <dbReference type="Proteomes" id="UP000011919"/>
    </source>
</evidence>
<dbReference type="PROSITE" id="PS51257">
    <property type="entry name" value="PROKAR_LIPOPROTEIN"/>
    <property type="match status" value="1"/>
</dbReference>
<feature type="signal peptide" evidence="1">
    <location>
        <begin position="1"/>
        <end position="21"/>
    </location>
</feature>
<reference evidence="2 3" key="1">
    <citation type="journal article" date="2013" name="Genome Announc.">
        <title>Draft Genome Sequence of Bhargavaea cecembensis Strain DSE10T, Isolated from a Deep-Sea Sediment Sample Collected at a Depth of 5,904 m from the Chagos-Laccadive Ridge System in the Indian Ocean.</title>
        <authorList>
            <person name="Shivaji S."/>
            <person name="Ara S."/>
            <person name="Begum Z."/>
            <person name="Ruth M."/>
            <person name="Singh A."/>
            <person name="Kumar Pinnaka A."/>
        </authorList>
    </citation>
    <scope>NUCLEOTIDE SEQUENCE [LARGE SCALE GENOMIC DNA]</scope>
    <source>
        <strain evidence="2 3">DSE10</strain>
    </source>
</reference>
<sequence length="366" mass="40495">MMNYRAVLAAGALFLVGGLLTACSDSDEQAASGKAEAAKTTQEDAGALQEERIVEYLTDYELPQEGRLPKDHELYSYWDEGAVILYENGYSFDGETKELFAIAKDSGDMIEGQEPAFANMKLEEATNSLDMAMRHNPEGLPEVIATLGQVKDVNEFPPLEGWLQNRIDGLMEVEAIENAEKRKAMIEPVLLSMENLLERVRETANPTKPYEPEIAQFFADYELPEAGQIPKDDPTYKGVNVDALVAYENGMMFERSSGQMVARKHYDDGTKSEPTPEQATGAVMGLIADAASNGGAQRHASQGSEFMIGRLSEAKELNEFPPLEEWLTARIEGYTAADAMNDDQDRVLALTNENAELNKMVQLFRK</sequence>
<proteinExistence type="predicted"/>
<evidence type="ECO:0000256" key="1">
    <source>
        <dbReference type="SAM" id="SignalP"/>
    </source>
</evidence>
<dbReference type="EMBL" id="AOFT01000002">
    <property type="protein sequence ID" value="EMR07406.1"/>
    <property type="molecule type" value="Genomic_DNA"/>
</dbReference>
<keyword evidence="1" id="KW-0732">Signal</keyword>
<dbReference type="Proteomes" id="UP000011919">
    <property type="component" value="Unassembled WGS sequence"/>
</dbReference>
<comment type="caution">
    <text evidence="2">The sequence shown here is derived from an EMBL/GenBank/DDBJ whole genome shotgun (WGS) entry which is preliminary data.</text>
</comment>
<dbReference type="AlphaFoldDB" id="M7NJT6"/>
<accession>M7NJT6</accession>
<organism evidence="2 3">
    <name type="scientific">Bhargavaea cecembensis DSE10</name>
    <dbReference type="NCBI Taxonomy" id="1235279"/>
    <lineage>
        <taxon>Bacteria</taxon>
        <taxon>Bacillati</taxon>
        <taxon>Bacillota</taxon>
        <taxon>Bacilli</taxon>
        <taxon>Bacillales</taxon>
        <taxon>Caryophanaceae</taxon>
        <taxon>Bhargavaea</taxon>
    </lineage>
</organism>
<dbReference type="eggNOG" id="ENOG502ZN73">
    <property type="taxonomic scope" value="Bacteria"/>
</dbReference>
<dbReference type="STRING" id="1235279.C772_00422"/>
<evidence type="ECO:0008006" key="4">
    <source>
        <dbReference type="Google" id="ProtNLM"/>
    </source>
</evidence>
<feature type="chain" id="PRO_5039219122" description="Lipoprotein" evidence="1">
    <location>
        <begin position="22"/>
        <end position="366"/>
    </location>
</feature>
<keyword evidence="3" id="KW-1185">Reference proteome</keyword>